<accession>A0A1D3DAN7</accession>
<dbReference type="InParanoid" id="A0A1D3DAN7"/>
<sequence length="269" mass="27975">MWHGGQTPWGQQTLGQVPPVYVGGNPRWEELPPRGGGPRRPSGGFRGGRGGGRGGSLRRHFDSLENLPVPPGALSDPWELLNAKHGGEKPPSVPTEDMVLELQREVARQIRMQQIQRQTADVQGKEVSGEVDGHVAQRELQGHPRDSGEAPCSSAGVTAALSKGEASGSEAPSFEPKRRPLVLPPPSASNFAAEGTFEDSGGSSSLAASLTDTSRISVGGPGSTGKKILLPAVTGASPDSCTTACILSLDDENIKKRIRLGSGASGEGV</sequence>
<dbReference type="VEuPathDB" id="ToxoDB:cyc_05870"/>
<dbReference type="AlphaFoldDB" id="A0A1D3DAN7"/>
<gene>
    <name evidence="2" type="ORF">cyc_05870</name>
</gene>
<feature type="region of interest" description="Disordered" evidence="1">
    <location>
        <begin position="117"/>
        <end position="208"/>
    </location>
</feature>
<keyword evidence="3" id="KW-1185">Reference proteome</keyword>
<feature type="compositionally biased region" description="Low complexity" evidence="1">
    <location>
        <begin position="199"/>
        <end position="208"/>
    </location>
</feature>
<organism evidence="2 3">
    <name type="scientific">Cyclospora cayetanensis</name>
    <dbReference type="NCBI Taxonomy" id="88456"/>
    <lineage>
        <taxon>Eukaryota</taxon>
        <taxon>Sar</taxon>
        <taxon>Alveolata</taxon>
        <taxon>Apicomplexa</taxon>
        <taxon>Conoidasida</taxon>
        <taxon>Coccidia</taxon>
        <taxon>Eucoccidiorida</taxon>
        <taxon>Eimeriorina</taxon>
        <taxon>Eimeriidae</taxon>
        <taxon>Cyclospora</taxon>
    </lineage>
</organism>
<reference evidence="2 3" key="1">
    <citation type="journal article" date="2016" name="BMC Genomics">
        <title>Comparative genomics reveals Cyclospora cayetanensis possesses coccidia-like metabolism and invasion components but unique surface antigens.</title>
        <authorList>
            <person name="Liu S."/>
            <person name="Wang L."/>
            <person name="Zheng H."/>
            <person name="Xu Z."/>
            <person name="Roellig D.M."/>
            <person name="Li N."/>
            <person name="Frace M.A."/>
            <person name="Tang K."/>
            <person name="Arrowood M.J."/>
            <person name="Moss D.M."/>
            <person name="Zhang L."/>
            <person name="Feng Y."/>
            <person name="Xiao L."/>
        </authorList>
    </citation>
    <scope>NUCLEOTIDE SEQUENCE [LARGE SCALE GENOMIC DNA]</scope>
    <source>
        <strain evidence="2 3">CHN_HEN01</strain>
    </source>
</reference>
<protein>
    <submittedName>
        <fullName evidence="2">Uncharacterized protein</fullName>
    </submittedName>
</protein>
<feature type="region of interest" description="Disordered" evidence="1">
    <location>
        <begin position="1"/>
        <end position="96"/>
    </location>
</feature>
<name>A0A1D3DAN7_9EIME</name>
<feature type="compositionally biased region" description="Basic and acidic residues" evidence="1">
    <location>
        <begin position="123"/>
        <end position="148"/>
    </location>
</feature>
<evidence type="ECO:0000256" key="1">
    <source>
        <dbReference type="SAM" id="MobiDB-lite"/>
    </source>
</evidence>
<evidence type="ECO:0000313" key="3">
    <source>
        <dbReference type="Proteomes" id="UP000095192"/>
    </source>
</evidence>
<evidence type="ECO:0000313" key="2">
    <source>
        <dbReference type="EMBL" id="OEH80475.1"/>
    </source>
</evidence>
<dbReference type="EMBL" id="JROU02000064">
    <property type="protein sequence ID" value="OEH80475.1"/>
    <property type="molecule type" value="Genomic_DNA"/>
</dbReference>
<comment type="caution">
    <text evidence="2">The sequence shown here is derived from an EMBL/GenBank/DDBJ whole genome shotgun (WGS) entry which is preliminary data.</text>
</comment>
<proteinExistence type="predicted"/>
<dbReference type="Proteomes" id="UP000095192">
    <property type="component" value="Unassembled WGS sequence"/>
</dbReference>
<feature type="compositionally biased region" description="Gly residues" evidence="1">
    <location>
        <begin position="34"/>
        <end position="55"/>
    </location>
</feature>